<dbReference type="Proteomes" id="UP000633365">
    <property type="component" value="Unassembled WGS sequence"/>
</dbReference>
<dbReference type="GO" id="GO:0016471">
    <property type="term" value="C:vacuolar proton-transporting V-type ATPase complex"/>
    <property type="evidence" value="ECO:0007669"/>
    <property type="project" value="TreeGrafter"/>
</dbReference>
<dbReference type="GO" id="GO:0051117">
    <property type="term" value="F:ATPase binding"/>
    <property type="evidence" value="ECO:0007669"/>
    <property type="project" value="TreeGrafter"/>
</dbReference>
<dbReference type="Gene3D" id="3.30.70.2750">
    <property type="match status" value="1"/>
</dbReference>
<comment type="similarity">
    <text evidence="2">Belongs to the V-ATPase 116 kDa subunit family.</text>
</comment>
<feature type="coiled-coil region" evidence="8">
    <location>
        <begin position="218"/>
        <end position="245"/>
    </location>
</feature>
<evidence type="ECO:0000256" key="3">
    <source>
        <dbReference type="ARBA" id="ARBA00022448"/>
    </source>
</evidence>
<evidence type="ECO:0000256" key="7">
    <source>
        <dbReference type="ARBA" id="ARBA00023136"/>
    </source>
</evidence>
<organism evidence="10 11">
    <name type="scientific">Ruminococcus difficilis</name>
    <dbReference type="NCBI Taxonomy" id="2763069"/>
    <lineage>
        <taxon>Bacteria</taxon>
        <taxon>Bacillati</taxon>
        <taxon>Bacillota</taxon>
        <taxon>Clostridia</taxon>
        <taxon>Eubacteriales</taxon>
        <taxon>Oscillospiraceae</taxon>
        <taxon>Ruminococcus</taxon>
    </lineage>
</organism>
<evidence type="ECO:0000313" key="11">
    <source>
        <dbReference type="Proteomes" id="UP000633365"/>
    </source>
</evidence>
<feature type="transmembrane region" description="Helical" evidence="9">
    <location>
        <begin position="440"/>
        <end position="461"/>
    </location>
</feature>
<dbReference type="PANTHER" id="PTHR11629">
    <property type="entry name" value="VACUOLAR PROTON ATPASES"/>
    <property type="match status" value="1"/>
</dbReference>
<dbReference type="GO" id="GO:0007035">
    <property type="term" value="P:vacuolar acidification"/>
    <property type="evidence" value="ECO:0007669"/>
    <property type="project" value="TreeGrafter"/>
</dbReference>
<keyword evidence="5 9" id="KW-1133">Transmembrane helix</keyword>
<dbReference type="InterPro" id="IPR002490">
    <property type="entry name" value="V-ATPase_116kDa_su"/>
</dbReference>
<keyword evidence="3" id="KW-0813">Transport</keyword>
<feature type="transmembrane region" description="Helical" evidence="9">
    <location>
        <begin position="565"/>
        <end position="589"/>
    </location>
</feature>
<dbReference type="Gene3D" id="3.30.70.2170">
    <property type="match status" value="1"/>
</dbReference>
<keyword evidence="7 9" id="KW-0472">Membrane</keyword>
<evidence type="ECO:0000313" key="10">
    <source>
        <dbReference type="EMBL" id="MBK6087858.1"/>
    </source>
</evidence>
<dbReference type="GO" id="GO:0046961">
    <property type="term" value="F:proton-transporting ATPase activity, rotational mechanism"/>
    <property type="evidence" value="ECO:0007669"/>
    <property type="project" value="InterPro"/>
</dbReference>
<dbReference type="RefSeq" id="WP_186833370.1">
    <property type="nucleotide sequence ID" value="NZ_JAEQMG010000041.1"/>
</dbReference>
<protein>
    <submittedName>
        <fullName evidence="10">ATPase</fullName>
    </submittedName>
</protein>
<accession>A0A934TZX0</accession>
<feature type="transmembrane region" description="Helical" evidence="9">
    <location>
        <begin position="504"/>
        <end position="521"/>
    </location>
</feature>
<dbReference type="Pfam" id="PF01496">
    <property type="entry name" value="V_ATPase_I"/>
    <property type="match status" value="2"/>
</dbReference>
<sequence>MALERMKLVNVIGLMSYLDDVAAALGQTGVFQPDETAEFYSDNENMIPVNASNEFEPLLERLRELMNGAGIRPRIVDLPEEKDLGFEEANRFVGDTARELGSLIERRDTLRREINVCTENIEKAEHYVDLTLDINKVNDCEYIFTRFGKLPKDSYIKLDNYKENPYVEFFPCSRDDLYYWGVYVVPVSEADKIDRIFSRLYFERVELDDIHDTPSNYVKQQKELKTQLEAQVKTLDKEIDDYAKRHTDDIHKIFTSLCRHHAYLSIKTHACKYRKSFVLVGWIPAEYEGQVENLLSAIESVEVTFTNAKDEIKHSPPVKLKNPFFFRPFEYYTEMYGLPNSQEIDPSGFIAITYTLLFGIMFADVGQGIMLLIAAIIMLKVKKMPLGALLIPCSICSTIFGFIFGSVFGFEELLTPVYKALFGLKDKPIHVMEGETTKMLIFGAVGIGVVLLMIAMILNIISCLKRKDIGGALFGVNGVSGLVFYTALVAGLVCTLLLGVNIMTTPYIIGLIVLPLILIFLREPLSKKLRGEKKLFEGGFGSFFVDNFFEMFEVLLSYVTNTMSFLRVGAFVLVHAGMMEVVFVMAGMFGPVGSTITIILGNVLVMALEALLVGIQVLRLEYYEMFSRFYIGDGRKYEPVNVKNLS</sequence>
<comment type="caution">
    <text evidence="10">The sequence shown here is derived from an EMBL/GenBank/DDBJ whole genome shotgun (WGS) entry which is preliminary data.</text>
</comment>
<dbReference type="AlphaFoldDB" id="A0A934TZX0"/>
<name>A0A934TZX0_9FIRM</name>
<feature type="transmembrane region" description="Helical" evidence="9">
    <location>
        <begin position="473"/>
        <end position="498"/>
    </location>
</feature>
<evidence type="ECO:0000256" key="6">
    <source>
        <dbReference type="ARBA" id="ARBA00023065"/>
    </source>
</evidence>
<dbReference type="PANTHER" id="PTHR11629:SF63">
    <property type="entry name" value="V-TYPE PROTON ATPASE SUBUNIT A"/>
    <property type="match status" value="1"/>
</dbReference>
<feature type="transmembrane region" description="Helical" evidence="9">
    <location>
        <begin position="595"/>
        <end position="618"/>
    </location>
</feature>
<gene>
    <name evidence="10" type="ORF">JKK62_04185</name>
</gene>
<keyword evidence="4 9" id="KW-0812">Transmembrane</keyword>
<keyword evidence="11" id="KW-1185">Reference proteome</keyword>
<evidence type="ECO:0000256" key="5">
    <source>
        <dbReference type="ARBA" id="ARBA00022989"/>
    </source>
</evidence>
<keyword evidence="8" id="KW-0175">Coiled coil</keyword>
<comment type="subcellular location">
    <subcellularLocation>
        <location evidence="1">Membrane</location>
        <topology evidence="1">Multi-pass membrane protein</topology>
    </subcellularLocation>
</comment>
<evidence type="ECO:0000256" key="4">
    <source>
        <dbReference type="ARBA" id="ARBA00022692"/>
    </source>
</evidence>
<dbReference type="Gene3D" id="1.20.1460.20">
    <property type="match status" value="1"/>
</dbReference>
<feature type="transmembrane region" description="Helical" evidence="9">
    <location>
        <begin position="349"/>
        <end position="379"/>
    </location>
</feature>
<evidence type="ECO:0000256" key="2">
    <source>
        <dbReference type="ARBA" id="ARBA00009904"/>
    </source>
</evidence>
<evidence type="ECO:0000256" key="9">
    <source>
        <dbReference type="SAM" id="Phobius"/>
    </source>
</evidence>
<keyword evidence="6" id="KW-0406">Ion transport</keyword>
<feature type="transmembrane region" description="Helical" evidence="9">
    <location>
        <begin position="386"/>
        <end position="410"/>
    </location>
</feature>
<dbReference type="GO" id="GO:0033179">
    <property type="term" value="C:proton-transporting V-type ATPase, V0 domain"/>
    <property type="evidence" value="ECO:0007669"/>
    <property type="project" value="InterPro"/>
</dbReference>
<evidence type="ECO:0000256" key="1">
    <source>
        <dbReference type="ARBA" id="ARBA00004141"/>
    </source>
</evidence>
<reference evidence="10" key="1">
    <citation type="submission" date="2021-01" db="EMBL/GenBank/DDBJ databases">
        <title>Genome public.</title>
        <authorList>
            <person name="Liu C."/>
            <person name="Sun Q."/>
        </authorList>
    </citation>
    <scope>NUCLEOTIDE SEQUENCE</scope>
    <source>
        <strain evidence="10">M6</strain>
    </source>
</reference>
<proteinExistence type="inferred from homology"/>
<dbReference type="EMBL" id="JAEQMG010000041">
    <property type="protein sequence ID" value="MBK6087858.1"/>
    <property type="molecule type" value="Genomic_DNA"/>
</dbReference>
<evidence type="ECO:0000256" key="8">
    <source>
        <dbReference type="SAM" id="Coils"/>
    </source>
</evidence>